<dbReference type="InterPro" id="IPR002104">
    <property type="entry name" value="Integrase_catalytic"/>
</dbReference>
<dbReference type="Proteomes" id="UP000321363">
    <property type="component" value="Unassembled WGS sequence"/>
</dbReference>
<evidence type="ECO:0000256" key="1">
    <source>
        <dbReference type="ARBA" id="ARBA00023172"/>
    </source>
</evidence>
<dbReference type="Gene3D" id="1.10.443.10">
    <property type="entry name" value="Intergrase catalytic core"/>
    <property type="match status" value="1"/>
</dbReference>
<proteinExistence type="predicted"/>
<dbReference type="Pfam" id="PF00589">
    <property type="entry name" value="Phage_integrase"/>
    <property type="match status" value="1"/>
</dbReference>
<sequence>MKNVEAIKSEEQLASMQAYLKARSHRDYCLLLLGINTGIRIYDLLHLRVDEFLNEDHEINEFLYYSTYKSPPIYLNERVRDAVVACISHRSLQPEDYLFKSKKTSEPITRQQAYRIINDSAKQAGLTEAIGTHTLRKTFGYHAYKKGIAISLIQKRLQQSSPSETKQYIGIMNDSSIEIRLDVNL</sequence>
<protein>
    <submittedName>
        <fullName evidence="3">Tyrosine-type recombinase/integrase</fullName>
    </submittedName>
</protein>
<dbReference type="GO" id="GO:0006310">
    <property type="term" value="P:DNA recombination"/>
    <property type="evidence" value="ECO:0007669"/>
    <property type="project" value="UniProtKB-KW"/>
</dbReference>
<keyword evidence="1" id="KW-0233">DNA recombination</keyword>
<dbReference type="AlphaFoldDB" id="A0A5C6VLT7"/>
<evidence type="ECO:0000313" key="4">
    <source>
        <dbReference type="Proteomes" id="UP000321363"/>
    </source>
</evidence>
<reference evidence="3 4" key="1">
    <citation type="journal article" date="2005" name="Int. J. Syst. Evol. Microbiol.">
        <title>Bacillus litoralis sp. nov., isolated from a tidal flat of the Yellow Sea in Korea.</title>
        <authorList>
            <person name="Yoon J.H."/>
            <person name="Oh T.K."/>
        </authorList>
    </citation>
    <scope>NUCLEOTIDE SEQUENCE [LARGE SCALE GENOMIC DNA]</scope>
    <source>
        <strain evidence="3 4">SW-211</strain>
    </source>
</reference>
<dbReference type="RefSeq" id="WP_146950373.1">
    <property type="nucleotide sequence ID" value="NZ_VOQF01000016.1"/>
</dbReference>
<evidence type="ECO:0000259" key="2">
    <source>
        <dbReference type="PROSITE" id="PS51898"/>
    </source>
</evidence>
<dbReference type="GO" id="GO:0003677">
    <property type="term" value="F:DNA binding"/>
    <property type="evidence" value="ECO:0007669"/>
    <property type="project" value="InterPro"/>
</dbReference>
<evidence type="ECO:0000313" key="3">
    <source>
        <dbReference type="EMBL" id="TXC85744.1"/>
    </source>
</evidence>
<dbReference type="InterPro" id="IPR013762">
    <property type="entry name" value="Integrase-like_cat_sf"/>
</dbReference>
<dbReference type="SUPFAM" id="SSF56349">
    <property type="entry name" value="DNA breaking-rejoining enzymes"/>
    <property type="match status" value="1"/>
</dbReference>
<comment type="caution">
    <text evidence="3">The sequence shown here is derived from an EMBL/GenBank/DDBJ whole genome shotgun (WGS) entry which is preliminary data.</text>
</comment>
<dbReference type="PANTHER" id="PTHR30349">
    <property type="entry name" value="PHAGE INTEGRASE-RELATED"/>
    <property type="match status" value="1"/>
</dbReference>
<organism evidence="3 4">
    <name type="scientific">Metabacillus litoralis</name>
    <dbReference type="NCBI Taxonomy" id="152268"/>
    <lineage>
        <taxon>Bacteria</taxon>
        <taxon>Bacillati</taxon>
        <taxon>Bacillota</taxon>
        <taxon>Bacilli</taxon>
        <taxon>Bacillales</taxon>
        <taxon>Bacillaceae</taxon>
        <taxon>Metabacillus</taxon>
    </lineage>
</organism>
<gene>
    <name evidence="3" type="ORF">FS935_19765</name>
</gene>
<dbReference type="EMBL" id="VOQF01000016">
    <property type="protein sequence ID" value="TXC85744.1"/>
    <property type="molecule type" value="Genomic_DNA"/>
</dbReference>
<dbReference type="InterPro" id="IPR050090">
    <property type="entry name" value="Tyrosine_recombinase_XerCD"/>
</dbReference>
<dbReference type="PROSITE" id="PS51898">
    <property type="entry name" value="TYR_RECOMBINASE"/>
    <property type="match status" value="1"/>
</dbReference>
<dbReference type="OrthoDB" id="9788852at2"/>
<dbReference type="InterPro" id="IPR011010">
    <property type="entry name" value="DNA_brk_join_enz"/>
</dbReference>
<feature type="domain" description="Tyr recombinase" evidence="2">
    <location>
        <begin position="2"/>
        <end position="181"/>
    </location>
</feature>
<dbReference type="PANTHER" id="PTHR30349:SF82">
    <property type="entry name" value="INTEGRASE_RECOMBINASE YOEC-RELATED"/>
    <property type="match status" value="1"/>
</dbReference>
<keyword evidence="4" id="KW-1185">Reference proteome</keyword>
<name>A0A5C6VLT7_9BACI</name>
<accession>A0A5C6VLT7</accession>
<dbReference type="GO" id="GO:0015074">
    <property type="term" value="P:DNA integration"/>
    <property type="evidence" value="ECO:0007669"/>
    <property type="project" value="InterPro"/>
</dbReference>